<evidence type="ECO:0008006" key="6">
    <source>
        <dbReference type="Google" id="ProtNLM"/>
    </source>
</evidence>
<dbReference type="EMBL" id="JAIWYP010000003">
    <property type="protein sequence ID" value="KAH3854948.1"/>
    <property type="molecule type" value="Genomic_DNA"/>
</dbReference>
<name>A0A9D4LAM9_DREPO</name>
<dbReference type="InterPro" id="IPR013126">
    <property type="entry name" value="Hsp_70_fam"/>
</dbReference>
<dbReference type="Gene3D" id="3.30.420.40">
    <property type="match status" value="2"/>
</dbReference>
<dbReference type="PANTHER" id="PTHR14187:SF5">
    <property type="entry name" value="HEAT SHOCK 70 KDA PROTEIN 12A"/>
    <property type="match status" value="1"/>
</dbReference>
<dbReference type="Pfam" id="PF00012">
    <property type="entry name" value="HSP70"/>
    <property type="match status" value="1"/>
</dbReference>
<evidence type="ECO:0000256" key="2">
    <source>
        <dbReference type="ARBA" id="ARBA00022741"/>
    </source>
</evidence>
<dbReference type="InterPro" id="IPR043129">
    <property type="entry name" value="ATPase_NBD"/>
</dbReference>
<reference evidence="4" key="1">
    <citation type="journal article" date="2019" name="bioRxiv">
        <title>The Genome of the Zebra Mussel, Dreissena polymorpha: A Resource for Invasive Species Research.</title>
        <authorList>
            <person name="McCartney M.A."/>
            <person name="Auch B."/>
            <person name="Kono T."/>
            <person name="Mallez S."/>
            <person name="Zhang Y."/>
            <person name="Obille A."/>
            <person name="Becker A."/>
            <person name="Abrahante J.E."/>
            <person name="Garbe J."/>
            <person name="Badalamenti J.P."/>
            <person name="Herman A."/>
            <person name="Mangelson H."/>
            <person name="Liachko I."/>
            <person name="Sullivan S."/>
            <person name="Sone E.D."/>
            <person name="Koren S."/>
            <person name="Silverstein K.A.T."/>
            <person name="Beckman K.B."/>
            <person name="Gohl D.M."/>
        </authorList>
    </citation>
    <scope>NUCLEOTIDE SEQUENCE</scope>
    <source>
        <strain evidence="4">Duluth1</strain>
        <tissue evidence="4">Whole animal</tissue>
    </source>
</reference>
<dbReference type="GO" id="GO:0140662">
    <property type="term" value="F:ATP-dependent protein folding chaperone"/>
    <property type="evidence" value="ECO:0007669"/>
    <property type="project" value="InterPro"/>
</dbReference>
<dbReference type="PANTHER" id="PTHR14187">
    <property type="entry name" value="ALPHA KINASE/ELONGATION FACTOR 2 KINASE"/>
    <property type="match status" value="1"/>
</dbReference>
<sequence>MFKEFKIVLYRQTETEGGPEPIAEDSKGMCFPFSDVMALFIKAMINDLFTKKPSTKGAKQILWVLTVPAIWSEKAKKIMQNAAVQAGIDRKHLLLASEPEAAAIYCLNLPAEQQVALNNIGTPGHCFLTVDLGGGTADLSAVQVEQDGRLKELCGEGGDLVGGQSVNNAFFQACNDNFKGTEWSRKFSEATPLEVMNMEHEFEKCKIAIGSEEIDETIQLPLPCSVRESFRDGRIQLANQQTQISITRQEDLKFETSFVRDNLFDQACRLINKVIENVLDKQNNIQTVVLVGGFAESSIVQEKLKLMLQQKYPTVQVVVPTSPFRAVLMGAVLFGHDRLIYKSRISRATYGVRTNVLFDDKKHDQTKKWLNNEDGKYYCNDVFDLHVKKGQSVVLNELTIGKTYLPMYKHQKQLTLQLFKSVSDGHEDGTVMYTTDESCKKVGEISVDLSDTDTTNPKREACVRMIYGGTQLSVIATEPVTGKEYNADISFNV</sequence>
<dbReference type="AlphaFoldDB" id="A0A9D4LAM9"/>
<gene>
    <name evidence="4" type="ORF">DPMN_097508</name>
</gene>
<protein>
    <recommendedName>
        <fullName evidence="6">Heat shock 70 kDa protein 12A</fullName>
    </recommendedName>
</protein>
<organism evidence="4 5">
    <name type="scientific">Dreissena polymorpha</name>
    <name type="common">Zebra mussel</name>
    <name type="synonym">Mytilus polymorpha</name>
    <dbReference type="NCBI Taxonomy" id="45954"/>
    <lineage>
        <taxon>Eukaryota</taxon>
        <taxon>Metazoa</taxon>
        <taxon>Spiralia</taxon>
        <taxon>Lophotrochozoa</taxon>
        <taxon>Mollusca</taxon>
        <taxon>Bivalvia</taxon>
        <taxon>Autobranchia</taxon>
        <taxon>Heteroconchia</taxon>
        <taxon>Euheterodonta</taxon>
        <taxon>Imparidentia</taxon>
        <taxon>Neoheterodontei</taxon>
        <taxon>Myida</taxon>
        <taxon>Dreissenoidea</taxon>
        <taxon>Dreissenidae</taxon>
        <taxon>Dreissena</taxon>
    </lineage>
</organism>
<dbReference type="Proteomes" id="UP000828390">
    <property type="component" value="Unassembled WGS sequence"/>
</dbReference>
<evidence type="ECO:0000313" key="4">
    <source>
        <dbReference type="EMBL" id="KAH3854948.1"/>
    </source>
</evidence>
<dbReference type="GO" id="GO:0005524">
    <property type="term" value="F:ATP binding"/>
    <property type="evidence" value="ECO:0007669"/>
    <property type="project" value="UniProtKB-KW"/>
</dbReference>
<evidence type="ECO:0000256" key="3">
    <source>
        <dbReference type="ARBA" id="ARBA00022840"/>
    </source>
</evidence>
<evidence type="ECO:0000256" key="1">
    <source>
        <dbReference type="ARBA" id="ARBA00007381"/>
    </source>
</evidence>
<keyword evidence="5" id="KW-1185">Reference proteome</keyword>
<comment type="similarity">
    <text evidence="1">Belongs to the heat shock protein 70 family.</text>
</comment>
<accession>A0A9D4LAM9</accession>
<proteinExistence type="inferred from homology"/>
<keyword evidence="3" id="KW-0067">ATP-binding</keyword>
<dbReference type="SUPFAM" id="SSF53067">
    <property type="entry name" value="Actin-like ATPase domain"/>
    <property type="match status" value="2"/>
</dbReference>
<evidence type="ECO:0000313" key="5">
    <source>
        <dbReference type="Proteomes" id="UP000828390"/>
    </source>
</evidence>
<comment type="caution">
    <text evidence="4">The sequence shown here is derived from an EMBL/GenBank/DDBJ whole genome shotgun (WGS) entry which is preliminary data.</text>
</comment>
<keyword evidence="2" id="KW-0547">Nucleotide-binding</keyword>
<reference evidence="4" key="2">
    <citation type="submission" date="2020-11" db="EMBL/GenBank/DDBJ databases">
        <authorList>
            <person name="McCartney M.A."/>
            <person name="Auch B."/>
            <person name="Kono T."/>
            <person name="Mallez S."/>
            <person name="Becker A."/>
            <person name="Gohl D.M."/>
            <person name="Silverstein K.A.T."/>
            <person name="Koren S."/>
            <person name="Bechman K.B."/>
            <person name="Herman A."/>
            <person name="Abrahante J.E."/>
            <person name="Garbe J."/>
        </authorList>
    </citation>
    <scope>NUCLEOTIDE SEQUENCE</scope>
    <source>
        <strain evidence="4">Duluth1</strain>
        <tissue evidence="4">Whole animal</tissue>
    </source>
</reference>